<comment type="similarity">
    <text evidence="2 10">Belongs to the Ca(2+):cation antiporter (CaCA) (TC 2.A.19) family.</text>
</comment>
<feature type="transmembrane region" description="Helical" evidence="10">
    <location>
        <begin position="95"/>
        <end position="114"/>
    </location>
</feature>
<dbReference type="OrthoDB" id="1699231at2759"/>
<evidence type="ECO:0000256" key="10">
    <source>
        <dbReference type="RuleBase" id="RU365028"/>
    </source>
</evidence>
<dbReference type="GO" id="GO:0000329">
    <property type="term" value="C:fungal-type vacuole membrane"/>
    <property type="evidence" value="ECO:0007669"/>
    <property type="project" value="TreeGrafter"/>
</dbReference>
<comment type="function">
    <text evidence="10">Has a role in promoting intracellular calcium ion sequestration via the exchange of calcium ions for hydrogen ions across the vacuolar membrane. Involved also in manganese ion homeostasis via its uptake into the vacuole.</text>
</comment>
<feature type="transmembrane region" description="Helical" evidence="10">
    <location>
        <begin position="164"/>
        <end position="182"/>
    </location>
</feature>
<proteinExistence type="inferred from homology"/>
<evidence type="ECO:0000259" key="11">
    <source>
        <dbReference type="Pfam" id="PF01699"/>
    </source>
</evidence>
<evidence type="ECO:0000313" key="13">
    <source>
        <dbReference type="Proteomes" id="UP000799779"/>
    </source>
</evidence>
<dbReference type="InterPro" id="IPR044880">
    <property type="entry name" value="NCX_ion-bd_dom_sf"/>
</dbReference>
<comment type="caution">
    <text evidence="10">Lacks conserved residue(s) required for the propagation of feature annotation.</text>
</comment>
<evidence type="ECO:0000256" key="2">
    <source>
        <dbReference type="ARBA" id="ARBA00008170"/>
    </source>
</evidence>
<dbReference type="InterPro" id="IPR004798">
    <property type="entry name" value="CAX-like"/>
</dbReference>
<keyword evidence="6 10" id="KW-0106">Calcium</keyword>
<evidence type="ECO:0000256" key="5">
    <source>
        <dbReference type="ARBA" id="ARBA00022692"/>
    </source>
</evidence>
<dbReference type="EMBL" id="ML977686">
    <property type="protein sequence ID" value="KAF1993793.1"/>
    <property type="molecule type" value="Genomic_DNA"/>
</dbReference>
<accession>A0A6A5VW77</accession>
<evidence type="ECO:0000256" key="3">
    <source>
        <dbReference type="ARBA" id="ARBA00022448"/>
    </source>
</evidence>
<keyword evidence="10" id="KW-0050">Antiport</keyword>
<evidence type="ECO:0000256" key="4">
    <source>
        <dbReference type="ARBA" id="ARBA00022568"/>
    </source>
</evidence>
<feature type="transmembrane region" description="Helical" evidence="10">
    <location>
        <begin position="12"/>
        <end position="28"/>
    </location>
</feature>
<dbReference type="GO" id="GO:0012505">
    <property type="term" value="C:endomembrane system"/>
    <property type="evidence" value="ECO:0007669"/>
    <property type="project" value="UniProtKB-SubCell"/>
</dbReference>
<keyword evidence="9 10" id="KW-0472">Membrane</keyword>
<reference evidence="12" key="1">
    <citation type="journal article" date="2020" name="Stud. Mycol.">
        <title>101 Dothideomycetes genomes: a test case for predicting lifestyles and emergence of pathogens.</title>
        <authorList>
            <person name="Haridas S."/>
            <person name="Albert R."/>
            <person name="Binder M."/>
            <person name="Bloem J."/>
            <person name="Labutti K."/>
            <person name="Salamov A."/>
            <person name="Andreopoulos B."/>
            <person name="Baker S."/>
            <person name="Barry K."/>
            <person name="Bills G."/>
            <person name="Bluhm B."/>
            <person name="Cannon C."/>
            <person name="Castanera R."/>
            <person name="Culley D."/>
            <person name="Daum C."/>
            <person name="Ezra D."/>
            <person name="Gonzalez J."/>
            <person name="Henrissat B."/>
            <person name="Kuo A."/>
            <person name="Liang C."/>
            <person name="Lipzen A."/>
            <person name="Lutzoni F."/>
            <person name="Magnuson J."/>
            <person name="Mondo S."/>
            <person name="Nolan M."/>
            <person name="Ohm R."/>
            <person name="Pangilinan J."/>
            <person name="Park H.-J."/>
            <person name="Ramirez L."/>
            <person name="Alfaro M."/>
            <person name="Sun H."/>
            <person name="Tritt A."/>
            <person name="Yoshinaga Y."/>
            <person name="Zwiers L.-H."/>
            <person name="Turgeon B."/>
            <person name="Goodwin S."/>
            <person name="Spatafora J."/>
            <person name="Crous P."/>
            <person name="Grigoriev I."/>
        </authorList>
    </citation>
    <scope>NUCLEOTIDE SEQUENCE</scope>
    <source>
        <strain evidence="12">CBS 123094</strain>
    </source>
</reference>
<feature type="transmembrane region" description="Helical" evidence="10">
    <location>
        <begin position="221"/>
        <end position="241"/>
    </location>
</feature>
<evidence type="ECO:0000256" key="6">
    <source>
        <dbReference type="ARBA" id="ARBA00022837"/>
    </source>
</evidence>
<evidence type="ECO:0000256" key="8">
    <source>
        <dbReference type="ARBA" id="ARBA00023065"/>
    </source>
</evidence>
<dbReference type="Gene3D" id="1.20.1420.30">
    <property type="entry name" value="NCX, central ion-binding region"/>
    <property type="match status" value="1"/>
</dbReference>
<dbReference type="Proteomes" id="UP000799779">
    <property type="component" value="Unassembled WGS sequence"/>
</dbReference>
<comment type="subcellular location">
    <subcellularLocation>
        <location evidence="1">Endomembrane system</location>
        <topology evidence="1">Multi-pass membrane protein</topology>
    </subcellularLocation>
    <subcellularLocation>
        <location evidence="10">Vacuole membrane</location>
    </subcellularLocation>
</comment>
<keyword evidence="7 10" id="KW-1133">Transmembrane helix</keyword>
<sequence>MGRWALRNWSNILLIFVPLGIMAPRLGFSDSSIFVLNCIAVIPLADVLCRATEDVSSYMGETAGALLNVTMENATEVMIFHALMQRQYMIVRTSLLGSIIANILLVLGLAIFTGEFQLRGQTYNVLATRVATCLMGMATISLLIPSTLRTSSDQAKLARDILDLSRGISVVLIVVYLIYLSTQINSSKFAYKALNQIDPDTPTMDIPAMLFKSLPGVRRGLPIAMLILSAGLISVCGKSLVDSIDHFVGHSMLSKTTIGLIVLPVVGNASELVSAIMLASRKQMDLAFAVSIGSAIQIALFVTPLVVLMGWGLGREMALHFTLFEAVALIATAVMMCTLILDDRCSSLKGALLVAGYMVIGYTSLGLSVGLFKHVLTFGSLGSRFIVNPEIE</sequence>
<feature type="transmembrane region" description="Helical" evidence="10">
    <location>
        <begin position="261"/>
        <end position="279"/>
    </location>
</feature>
<dbReference type="GO" id="GO:0006874">
    <property type="term" value="P:intracellular calcium ion homeostasis"/>
    <property type="evidence" value="ECO:0007669"/>
    <property type="project" value="TreeGrafter"/>
</dbReference>
<dbReference type="Pfam" id="PF01699">
    <property type="entry name" value="Na_Ca_ex"/>
    <property type="match status" value="2"/>
</dbReference>
<organism evidence="12 13">
    <name type="scientific">Amniculicola lignicola CBS 123094</name>
    <dbReference type="NCBI Taxonomy" id="1392246"/>
    <lineage>
        <taxon>Eukaryota</taxon>
        <taxon>Fungi</taxon>
        <taxon>Dikarya</taxon>
        <taxon>Ascomycota</taxon>
        <taxon>Pezizomycotina</taxon>
        <taxon>Dothideomycetes</taxon>
        <taxon>Pleosporomycetidae</taxon>
        <taxon>Pleosporales</taxon>
        <taxon>Amniculicolaceae</taxon>
        <taxon>Amniculicola</taxon>
    </lineage>
</organism>
<dbReference type="NCBIfam" id="TIGR00378">
    <property type="entry name" value="cax"/>
    <property type="match status" value="1"/>
</dbReference>
<dbReference type="InterPro" id="IPR004837">
    <property type="entry name" value="NaCa_Exmemb"/>
</dbReference>
<feature type="domain" description="Sodium/calcium exchanger membrane region" evidence="11">
    <location>
        <begin position="223"/>
        <end position="363"/>
    </location>
</feature>
<dbReference type="InterPro" id="IPR004713">
    <property type="entry name" value="CaH_exchang"/>
</dbReference>
<feature type="domain" description="Sodium/calcium exchanger membrane region" evidence="11">
    <location>
        <begin position="33"/>
        <end position="184"/>
    </location>
</feature>
<protein>
    <recommendedName>
        <fullName evidence="10">Vacuolar calcium ion transporter</fullName>
    </recommendedName>
</protein>
<feature type="transmembrane region" description="Helical" evidence="10">
    <location>
        <begin position="317"/>
        <end position="340"/>
    </location>
</feature>
<keyword evidence="5 10" id="KW-0812">Transmembrane</keyword>
<keyword evidence="13" id="KW-1185">Reference proteome</keyword>
<evidence type="ECO:0000313" key="12">
    <source>
        <dbReference type="EMBL" id="KAF1993793.1"/>
    </source>
</evidence>
<dbReference type="PANTHER" id="PTHR31503">
    <property type="entry name" value="VACUOLAR CALCIUM ION TRANSPORTER"/>
    <property type="match status" value="1"/>
</dbReference>
<keyword evidence="3 10" id="KW-0813">Transport</keyword>
<gene>
    <name evidence="12" type="ORF">P154DRAFT_449289</name>
</gene>
<keyword evidence="4 10" id="KW-0109">Calcium transport</keyword>
<evidence type="ECO:0000256" key="7">
    <source>
        <dbReference type="ARBA" id="ARBA00022989"/>
    </source>
</evidence>
<evidence type="ECO:0000256" key="1">
    <source>
        <dbReference type="ARBA" id="ARBA00004127"/>
    </source>
</evidence>
<dbReference type="AlphaFoldDB" id="A0A6A5VW77"/>
<feature type="transmembrane region" description="Helical" evidence="10">
    <location>
        <begin position="126"/>
        <end position="144"/>
    </location>
</feature>
<evidence type="ECO:0000256" key="9">
    <source>
        <dbReference type="ARBA" id="ARBA00023136"/>
    </source>
</evidence>
<feature type="transmembrane region" description="Helical" evidence="10">
    <location>
        <begin position="286"/>
        <end position="311"/>
    </location>
</feature>
<name>A0A6A5VW77_9PLEO</name>
<feature type="transmembrane region" description="Helical" evidence="10">
    <location>
        <begin position="352"/>
        <end position="372"/>
    </location>
</feature>
<keyword evidence="8 10" id="KW-0406">Ion transport</keyword>
<keyword evidence="10" id="KW-0926">Vacuole</keyword>
<dbReference type="PANTHER" id="PTHR31503:SF18">
    <property type="entry name" value="CA(2+)_H(+) EXCHANGER, PUTATIVE (EUROFUNG)-RELATED"/>
    <property type="match status" value="1"/>
</dbReference>
<dbReference type="GO" id="GO:0015369">
    <property type="term" value="F:calcium:proton antiporter activity"/>
    <property type="evidence" value="ECO:0007669"/>
    <property type="project" value="UniProtKB-UniRule"/>
</dbReference>